<evidence type="ECO:0000313" key="1">
    <source>
        <dbReference type="EMBL" id="MFD2614689.1"/>
    </source>
</evidence>
<organism evidence="1 2">
    <name type="scientific">Paenibacillus gansuensis</name>
    <dbReference type="NCBI Taxonomy" id="306542"/>
    <lineage>
        <taxon>Bacteria</taxon>
        <taxon>Bacillati</taxon>
        <taxon>Bacillota</taxon>
        <taxon>Bacilli</taxon>
        <taxon>Bacillales</taxon>
        <taxon>Paenibacillaceae</taxon>
        <taxon>Paenibacillus</taxon>
    </lineage>
</organism>
<proteinExistence type="predicted"/>
<name>A0ABW5PJG7_9BACL</name>
<comment type="caution">
    <text evidence="1">The sequence shown here is derived from an EMBL/GenBank/DDBJ whole genome shotgun (WGS) entry which is preliminary data.</text>
</comment>
<keyword evidence="2" id="KW-1185">Reference proteome</keyword>
<reference evidence="2" key="1">
    <citation type="journal article" date="2019" name="Int. J. Syst. Evol. Microbiol.">
        <title>The Global Catalogue of Microorganisms (GCM) 10K type strain sequencing project: providing services to taxonomists for standard genome sequencing and annotation.</title>
        <authorList>
            <consortium name="The Broad Institute Genomics Platform"/>
            <consortium name="The Broad Institute Genome Sequencing Center for Infectious Disease"/>
            <person name="Wu L."/>
            <person name="Ma J."/>
        </authorList>
    </citation>
    <scope>NUCLEOTIDE SEQUENCE [LARGE SCALE GENOMIC DNA]</scope>
    <source>
        <strain evidence="2">KCTC 3950</strain>
    </source>
</reference>
<dbReference type="EMBL" id="JBHUME010000013">
    <property type="protein sequence ID" value="MFD2614689.1"/>
    <property type="molecule type" value="Genomic_DNA"/>
</dbReference>
<dbReference type="RefSeq" id="WP_377605816.1">
    <property type="nucleotide sequence ID" value="NZ_JBHUME010000013.1"/>
</dbReference>
<protein>
    <submittedName>
        <fullName evidence="1">Uncharacterized protein</fullName>
    </submittedName>
</protein>
<evidence type="ECO:0000313" key="2">
    <source>
        <dbReference type="Proteomes" id="UP001597541"/>
    </source>
</evidence>
<gene>
    <name evidence="1" type="ORF">ACFSUF_19945</name>
</gene>
<accession>A0ABW5PJG7</accession>
<sequence length="187" mass="22225">MKPLSISFKWSIDLPLEGVIAALAQVGLLPDKVKRNHWTRSFGDHLLQVEYRSRLSNKEQSFFWLRWVNPKGAVDKAGLDRPLSEWFYAMSQYAKTTVNWLQVMIDLDEFSPLHGYNESSPKIWTKEEKQHRFSFFPVQSFYYFEVRNRDVRKAISHQRFSFWLDELKHNLLGHERPDDQIAFDMVG</sequence>
<dbReference type="Proteomes" id="UP001597541">
    <property type="component" value="Unassembled WGS sequence"/>
</dbReference>